<comment type="caution">
    <text evidence="1">The sequence shown here is derived from an EMBL/GenBank/DDBJ whole genome shotgun (WGS) entry which is preliminary data.</text>
</comment>
<dbReference type="OrthoDB" id="6320601at2"/>
<evidence type="ECO:0008006" key="3">
    <source>
        <dbReference type="Google" id="ProtNLM"/>
    </source>
</evidence>
<name>A0A363UQQ1_9GAMM</name>
<dbReference type="AlphaFoldDB" id="A0A363UQQ1"/>
<proteinExistence type="predicted"/>
<evidence type="ECO:0000313" key="1">
    <source>
        <dbReference type="EMBL" id="PWN57829.1"/>
    </source>
</evidence>
<dbReference type="Proteomes" id="UP000251800">
    <property type="component" value="Unassembled WGS sequence"/>
</dbReference>
<dbReference type="RefSeq" id="WP_109718686.1">
    <property type="nucleotide sequence ID" value="NZ_QEQK01000001.1"/>
</dbReference>
<dbReference type="Pfam" id="PF06097">
    <property type="entry name" value="DUF945"/>
    <property type="match status" value="1"/>
</dbReference>
<reference evidence="1 2" key="1">
    <citation type="submission" date="2018-05" db="EMBL/GenBank/DDBJ databases">
        <title>Abyssibacter profundi OUC007T gen. nov., sp. nov, a marine bacterium isolated from seawater of the Mariana Trench.</title>
        <authorList>
            <person name="Zhou S."/>
        </authorList>
    </citation>
    <scope>NUCLEOTIDE SEQUENCE [LARGE SCALE GENOMIC DNA]</scope>
    <source>
        <strain evidence="1 2">OUC007</strain>
    </source>
</reference>
<dbReference type="EMBL" id="QEQK01000001">
    <property type="protein sequence ID" value="PWN57829.1"/>
    <property type="molecule type" value="Genomic_DNA"/>
</dbReference>
<protein>
    <recommendedName>
        <fullName evidence="3">DUF945 domain-containing protein</fullName>
    </recommendedName>
</protein>
<gene>
    <name evidence="1" type="ORF">DEH80_01435</name>
</gene>
<sequence>MRATIALGIAVLFALLGVSPVYFGGVMADAYYEGLEQWIPDWAFQVRSERYHRGWFSSTAHVELSLTPSLCDTPPCPVLQMQTQLTHGPIPFGATEALGGQNRLLGGVIQSTIDPAPLFRAGRIEPGLPPLKAFTKVYLTGSSSTRLEMPASGQTLQADSEQFSLASEGLLGVIDHRGASDLTTHFEMPRLEATGQQGRQALLKGISVDFSGSREGELLLGDWSGQLDRIRFLAPEEDARYALDALRLGASTRLRDGLISGDLNLTLDRLATPQQTVGASRGNIRFDRLDAATLVRIRNALRPVIRGEAPSPEARLAIAGLLMQYGPALLHPGPEITFNDLRLVTDRGVAAADGKLQVLPGAVDGRLTLGKLLRRLEGEADIVVDEPLARQWMDMSDRPDLASAQMPGLIEDNILQRTPDDQIAVNLEYKQGRLWINGIENEQWAALMVLLDMGSLEIDS</sequence>
<evidence type="ECO:0000313" key="2">
    <source>
        <dbReference type="Proteomes" id="UP000251800"/>
    </source>
</evidence>
<accession>A0A363UQQ1</accession>
<keyword evidence="2" id="KW-1185">Reference proteome</keyword>
<dbReference type="InterPro" id="IPR010352">
    <property type="entry name" value="DUF945"/>
</dbReference>
<organism evidence="1 2">
    <name type="scientific">Abyssibacter profundi</name>
    <dbReference type="NCBI Taxonomy" id="2182787"/>
    <lineage>
        <taxon>Bacteria</taxon>
        <taxon>Pseudomonadati</taxon>
        <taxon>Pseudomonadota</taxon>
        <taxon>Gammaproteobacteria</taxon>
        <taxon>Chromatiales</taxon>
        <taxon>Oceanococcaceae</taxon>
        <taxon>Abyssibacter</taxon>
    </lineage>
</organism>